<evidence type="ECO:0000313" key="8">
    <source>
        <dbReference type="Proteomes" id="UP001523565"/>
    </source>
</evidence>
<evidence type="ECO:0000256" key="3">
    <source>
        <dbReference type="ARBA" id="ARBA00022801"/>
    </source>
</evidence>
<keyword evidence="1" id="KW-0690">Ribosome biogenesis</keyword>
<evidence type="ECO:0000256" key="4">
    <source>
        <dbReference type="ARBA" id="ARBA00022807"/>
    </source>
</evidence>
<dbReference type="EMBL" id="JAMZFV010000002">
    <property type="protein sequence ID" value="MCP1109245.1"/>
    <property type="molecule type" value="Genomic_DNA"/>
</dbReference>
<keyword evidence="4" id="KW-0788">Thiol protease</keyword>
<organism evidence="7 8">
    <name type="scientific">Ohessyouella blattaphilus</name>
    <dbReference type="NCBI Taxonomy" id="2949333"/>
    <lineage>
        <taxon>Bacteria</taxon>
        <taxon>Bacillati</taxon>
        <taxon>Bacillota</taxon>
        <taxon>Clostridia</taxon>
        <taxon>Lachnospirales</taxon>
        <taxon>Lachnospiraceae</taxon>
        <taxon>Ohessyouella</taxon>
    </lineage>
</organism>
<keyword evidence="3" id="KW-0378">Hydrolase</keyword>
<dbReference type="PANTHER" id="PTHR39178:SF1">
    <property type="entry name" value="RIBOSOMAL-PROCESSING CYSTEINE PROTEASE PRP"/>
    <property type="match status" value="1"/>
</dbReference>
<gene>
    <name evidence="7" type="ORF">NK118_03160</name>
</gene>
<dbReference type="Gene3D" id="3.30.70.1490">
    <property type="entry name" value="Cysteine protease Prp"/>
    <property type="match status" value="1"/>
</dbReference>
<dbReference type="GO" id="GO:0006508">
    <property type="term" value="P:proteolysis"/>
    <property type="evidence" value="ECO:0007669"/>
    <property type="project" value="UniProtKB-KW"/>
</dbReference>
<comment type="caution">
    <text evidence="7">The sequence shown here is derived from an EMBL/GenBank/DDBJ whole genome shotgun (WGS) entry which is preliminary data.</text>
</comment>
<dbReference type="InterPro" id="IPR007422">
    <property type="entry name" value="Peptidase_Prp"/>
</dbReference>
<proteinExistence type="inferred from homology"/>
<dbReference type="CDD" id="cd16332">
    <property type="entry name" value="Prp-like"/>
    <property type="match status" value="1"/>
</dbReference>
<sequence>MIRITVLRNAKREILGFDSIGHAGYDVCGKDIVCSAASILIINTINAIEKFTKDKINYVNDESEGKLEFRFAGTPSKEADLLFSTMLLGLNDLVRDENYSKYIELTYEEV</sequence>
<protein>
    <recommendedName>
        <fullName evidence="6">Ribosomal processing cysteine protease Prp</fullName>
    </recommendedName>
</protein>
<reference evidence="7 8" key="1">
    <citation type="journal article" date="2022" name="Genome Biol. Evol.">
        <title>Host diet, physiology and behaviors set the stage for Lachnospiraceae cladogenesis.</title>
        <authorList>
            <person name="Vera-Ponce De Leon A."/>
            <person name="Schneider M."/>
            <person name="Jahnes B.C."/>
            <person name="Sadowski V."/>
            <person name="Camuy-Velez L.A."/>
            <person name="Duan J."/>
            <person name="Sabree Z.L."/>
        </authorList>
    </citation>
    <scope>NUCLEOTIDE SEQUENCE [LARGE SCALE GENOMIC DNA]</scope>
    <source>
        <strain evidence="7 8">PAL227</strain>
    </source>
</reference>
<dbReference type="RefSeq" id="WP_262068147.1">
    <property type="nucleotide sequence ID" value="NZ_JAMXOC010000002.1"/>
</dbReference>
<dbReference type="Proteomes" id="UP001523565">
    <property type="component" value="Unassembled WGS sequence"/>
</dbReference>
<dbReference type="Pfam" id="PF04327">
    <property type="entry name" value="Peptidase_Prp"/>
    <property type="match status" value="1"/>
</dbReference>
<dbReference type="InterPro" id="IPR036764">
    <property type="entry name" value="Peptidase_Prp_sf"/>
</dbReference>
<evidence type="ECO:0000256" key="5">
    <source>
        <dbReference type="ARBA" id="ARBA00044503"/>
    </source>
</evidence>
<evidence type="ECO:0000256" key="6">
    <source>
        <dbReference type="ARBA" id="ARBA00044538"/>
    </source>
</evidence>
<evidence type="ECO:0000313" key="7">
    <source>
        <dbReference type="EMBL" id="MCP1109245.1"/>
    </source>
</evidence>
<comment type="similarity">
    <text evidence="5">Belongs to the Prp family.</text>
</comment>
<dbReference type="GO" id="GO:0008233">
    <property type="term" value="F:peptidase activity"/>
    <property type="evidence" value="ECO:0007669"/>
    <property type="project" value="UniProtKB-KW"/>
</dbReference>
<keyword evidence="8" id="KW-1185">Reference proteome</keyword>
<dbReference type="SUPFAM" id="SSF118010">
    <property type="entry name" value="TM1457-like"/>
    <property type="match status" value="1"/>
</dbReference>
<name>A0ABT1EEW8_9FIRM</name>
<evidence type="ECO:0000256" key="1">
    <source>
        <dbReference type="ARBA" id="ARBA00022517"/>
    </source>
</evidence>
<dbReference type="PANTHER" id="PTHR39178">
    <property type="entry name" value="HYPOTHETICAL RIBOSOME-ASSOCIATED PROTEIN"/>
    <property type="match status" value="1"/>
</dbReference>
<accession>A0ABT1EEW8</accession>
<evidence type="ECO:0000256" key="2">
    <source>
        <dbReference type="ARBA" id="ARBA00022670"/>
    </source>
</evidence>
<keyword evidence="2 7" id="KW-0645">Protease</keyword>